<dbReference type="InterPro" id="IPR003593">
    <property type="entry name" value="AAA+_ATPase"/>
</dbReference>
<dbReference type="SMART" id="SM00382">
    <property type="entry name" value="AAA"/>
    <property type="match status" value="2"/>
</dbReference>
<dbReference type="CDD" id="cd16914">
    <property type="entry name" value="EcfT"/>
    <property type="match status" value="1"/>
</dbReference>
<evidence type="ECO:0000259" key="13">
    <source>
        <dbReference type="PROSITE" id="PS50893"/>
    </source>
</evidence>
<keyword evidence="7" id="KW-0547">Nucleotide-binding</keyword>
<evidence type="ECO:0000256" key="2">
    <source>
        <dbReference type="ARBA" id="ARBA00004202"/>
    </source>
</evidence>
<keyword evidence="15" id="KW-1185">Reference proteome</keyword>
<dbReference type="InterPro" id="IPR015856">
    <property type="entry name" value="ABC_transpr_CbiO/EcfA_su"/>
</dbReference>
<evidence type="ECO:0000256" key="11">
    <source>
        <dbReference type="ARBA" id="ARBA00023136"/>
    </source>
</evidence>
<evidence type="ECO:0000256" key="4">
    <source>
        <dbReference type="ARBA" id="ARBA00022448"/>
    </source>
</evidence>
<dbReference type="GO" id="GO:0042626">
    <property type="term" value="F:ATPase-coupled transmembrane transporter activity"/>
    <property type="evidence" value="ECO:0007669"/>
    <property type="project" value="TreeGrafter"/>
</dbReference>
<evidence type="ECO:0000256" key="12">
    <source>
        <dbReference type="SAM" id="Phobius"/>
    </source>
</evidence>
<dbReference type="GO" id="GO:0043190">
    <property type="term" value="C:ATP-binding cassette (ABC) transporter complex"/>
    <property type="evidence" value="ECO:0007669"/>
    <property type="project" value="TreeGrafter"/>
</dbReference>
<dbReference type="GO" id="GO:0005524">
    <property type="term" value="F:ATP binding"/>
    <property type="evidence" value="ECO:0007669"/>
    <property type="project" value="UniProtKB-KW"/>
</dbReference>
<evidence type="ECO:0000256" key="8">
    <source>
        <dbReference type="ARBA" id="ARBA00022840"/>
    </source>
</evidence>
<evidence type="ECO:0000256" key="7">
    <source>
        <dbReference type="ARBA" id="ARBA00022741"/>
    </source>
</evidence>
<dbReference type="InterPro" id="IPR050095">
    <property type="entry name" value="ECF_ABC_transporter_ATP-bd"/>
</dbReference>
<reference evidence="14 15" key="1">
    <citation type="submission" date="2019-08" db="EMBL/GenBank/DDBJ databases">
        <authorList>
            <person name="Lei W."/>
        </authorList>
    </citation>
    <scope>NUCLEOTIDE SEQUENCE [LARGE SCALE GENOMIC DNA]</scope>
    <source>
        <strain evidence="14 15">CCUG 58627</strain>
    </source>
</reference>
<organism evidence="14 15">
    <name type="scientific">Corynebacterium canis</name>
    <dbReference type="NCBI Taxonomy" id="679663"/>
    <lineage>
        <taxon>Bacteria</taxon>
        <taxon>Bacillati</taxon>
        <taxon>Actinomycetota</taxon>
        <taxon>Actinomycetes</taxon>
        <taxon>Mycobacteriales</taxon>
        <taxon>Corynebacteriaceae</taxon>
        <taxon>Corynebacterium</taxon>
    </lineage>
</organism>
<evidence type="ECO:0000256" key="9">
    <source>
        <dbReference type="ARBA" id="ARBA00022967"/>
    </source>
</evidence>
<dbReference type="OrthoDB" id="501320at2"/>
<evidence type="ECO:0000313" key="15">
    <source>
        <dbReference type="Proteomes" id="UP000320791"/>
    </source>
</evidence>
<dbReference type="AlphaFoldDB" id="A0A5C5UJL9"/>
<proteinExistence type="inferred from homology"/>
<dbReference type="InterPro" id="IPR003439">
    <property type="entry name" value="ABC_transporter-like_ATP-bd"/>
</dbReference>
<feature type="domain" description="ABC transporter" evidence="13">
    <location>
        <begin position="240"/>
        <end position="468"/>
    </location>
</feature>
<dbReference type="EMBL" id="VOHM01000011">
    <property type="protein sequence ID" value="TWT25555.1"/>
    <property type="molecule type" value="Genomic_DNA"/>
</dbReference>
<evidence type="ECO:0000256" key="5">
    <source>
        <dbReference type="ARBA" id="ARBA00022475"/>
    </source>
</evidence>
<dbReference type="InterPro" id="IPR017871">
    <property type="entry name" value="ABC_transporter-like_CS"/>
</dbReference>
<dbReference type="SUPFAM" id="SSF52540">
    <property type="entry name" value="P-loop containing nucleoside triphosphate hydrolases"/>
    <property type="match status" value="2"/>
</dbReference>
<keyword evidence="8 14" id="KW-0067">ATP-binding</keyword>
<feature type="transmembrane region" description="Helical" evidence="12">
    <location>
        <begin position="520"/>
        <end position="539"/>
    </location>
</feature>
<dbReference type="PANTHER" id="PTHR43553:SF27">
    <property type="entry name" value="ENERGY-COUPLING FACTOR TRANSPORTER ATP-BINDING PROTEIN ECFA2"/>
    <property type="match status" value="1"/>
</dbReference>
<feature type="domain" description="ABC transporter" evidence="13">
    <location>
        <begin position="10"/>
        <end position="247"/>
    </location>
</feature>
<dbReference type="GO" id="GO:0016887">
    <property type="term" value="F:ATP hydrolysis activity"/>
    <property type="evidence" value="ECO:0007669"/>
    <property type="project" value="InterPro"/>
</dbReference>
<feature type="transmembrane region" description="Helical" evidence="12">
    <location>
        <begin position="491"/>
        <end position="508"/>
    </location>
</feature>
<dbReference type="RefSeq" id="WP_146324266.1">
    <property type="nucleotide sequence ID" value="NZ_BAABLR010000072.1"/>
</dbReference>
<comment type="similarity">
    <text evidence="3">Belongs to the ABC transporter superfamily.</text>
</comment>
<evidence type="ECO:0000256" key="1">
    <source>
        <dbReference type="ARBA" id="ARBA00004141"/>
    </source>
</evidence>
<keyword evidence="6 12" id="KW-0812">Transmembrane</keyword>
<sequence length="700" mass="75674">MRVDKETETIAAQAVSIETATGAQIVSNVSLRLGVGEGCLLVGDSGCGKSTFLAACAGVIAETHPDLRVLGELRVLDHAEIEYPLHAGIGYVAQDPDAYVLMPTVWEEVAFPLENLGLPYAEVVRRTERCLAEFALEHLASASPWQLSGGQRQRLAMACIWVAEPKLYLLDEPTAHLDAAWGRRLLENLNERVAGGEISMLMVTHKQHTESDGSASVFRLSPQHPSTIAAEPLALGFTIESGYDIELDQLVSRKNLVGLPAVSATLKAGEITVIRGENGSGKSSLLRVLAGAARPHSGAVRGPGQLLGRTAWCRQNPELQFGDVTVADTIQRASTATVRREAWSQAEIQHLRAALKLDHIEECASVFTLSGGEQQRLAVLAATLRAAPIMLFDEPTANQDPVTKTLVARCLRALADAGATVIWVCHDEQLAAEYADATIDLGRARTEEPAPAAARTERAERHSQQALHPVAIQLCVFALIVASFAIESAGVLLGLLAVAVAILVALTWKSPRELATKLQVILAVGVVFSLVGARSSLAGEMWNPYSIIVAGASHGMALAHCVAWALIGGTVTNARRVLESASQSFRFNDNFVVVPMTGMSILHYVRHQWREILDTLLVNEARGTGIWRRATRRVRVAVRVVLPLLVATIRFAERTSVTLLSRGYPAPNPRTINQRYRWRWRDSVSVFCVTLGVIAVSVLA</sequence>
<gene>
    <name evidence="14" type="ORF">FRX94_06195</name>
</gene>
<evidence type="ECO:0000256" key="6">
    <source>
        <dbReference type="ARBA" id="ARBA00022692"/>
    </source>
</evidence>
<protein>
    <submittedName>
        <fullName evidence="14">ATP-binding cassette domain-containing protein</fullName>
    </submittedName>
</protein>
<keyword evidence="9" id="KW-1278">Translocase</keyword>
<feature type="transmembrane region" description="Helical" evidence="12">
    <location>
        <begin position="683"/>
        <end position="699"/>
    </location>
</feature>
<evidence type="ECO:0000313" key="14">
    <source>
        <dbReference type="EMBL" id="TWT25555.1"/>
    </source>
</evidence>
<dbReference type="PANTHER" id="PTHR43553">
    <property type="entry name" value="HEAVY METAL TRANSPORTER"/>
    <property type="match status" value="1"/>
</dbReference>
<evidence type="ECO:0000256" key="10">
    <source>
        <dbReference type="ARBA" id="ARBA00022989"/>
    </source>
</evidence>
<feature type="transmembrane region" description="Helical" evidence="12">
    <location>
        <begin position="545"/>
        <end position="567"/>
    </location>
</feature>
<keyword evidence="4" id="KW-0813">Transport</keyword>
<dbReference type="Proteomes" id="UP000320791">
    <property type="component" value="Unassembled WGS sequence"/>
</dbReference>
<dbReference type="PROSITE" id="PS00211">
    <property type="entry name" value="ABC_TRANSPORTER_1"/>
    <property type="match status" value="2"/>
</dbReference>
<dbReference type="CDD" id="cd03225">
    <property type="entry name" value="ABC_cobalt_CbiO_domain1"/>
    <property type="match status" value="2"/>
</dbReference>
<dbReference type="PROSITE" id="PS50893">
    <property type="entry name" value="ABC_TRANSPORTER_2"/>
    <property type="match status" value="2"/>
</dbReference>
<keyword evidence="11 12" id="KW-0472">Membrane</keyword>
<comment type="subcellular location">
    <subcellularLocation>
        <location evidence="2">Cell membrane</location>
        <topology evidence="2">Peripheral membrane protein</topology>
    </subcellularLocation>
    <subcellularLocation>
        <location evidence="1">Membrane</location>
        <topology evidence="1">Multi-pass membrane protein</topology>
    </subcellularLocation>
</comment>
<dbReference type="InterPro" id="IPR003339">
    <property type="entry name" value="ABC/ECF_trnsptr_transmembrane"/>
</dbReference>
<comment type="caution">
    <text evidence="14">The sequence shown here is derived from an EMBL/GenBank/DDBJ whole genome shotgun (WGS) entry which is preliminary data.</text>
</comment>
<dbReference type="Pfam" id="PF00005">
    <property type="entry name" value="ABC_tran"/>
    <property type="match status" value="2"/>
</dbReference>
<name>A0A5C5UJL9_9CORY</name>
<dbReference type="Gene3D" id="3.40.50.300">
    <property type="entry name" value="P-loop containing nucleotide triphosphate hydrolases"/>
    <property type="match status" value="2"/>
</dbReference>
<keyword evidence="10 12" id="KW-1133">Transmembrane helix</keyword>
<accession>A0A5C5UJL9</accession>
<evidence type="ECO:0000256" key="3">
    <source>
        <dbReference type="ARBA" id="ARBA00005417"/>
    </source>
</evidence>
<keyword evidence="5" id="KW-1003">Cell membrane</keyword>
<dbReference type="InterPro" id="IPR027417">
    <property type="entry name" value="P-loop_NTPase"/>
</dbReference>